<evidence type="ECO:0000256" key="1">
    <source>
        <dbReference type="SAM" id="SignalP"/>
    </source>
</evidence>
<keyword evidence="2" id="KW-0121">Carboxypeptidase</keyword>
<gene>
    <name evidence="2" type="ORF">IRJ16_08335</name>
</gene>
<dbReference type="Pfam" id="PF13715">
    <property type="entry name" value="CarbopepD_reg_2"/>
    <property type="match status" value="1"/>
</dbReference>
<dbReference type="GO" id="GO:0004180">
    <property type="term" value="F:carboxypeptidase activity"/>
    <property type="evidence" value="ECO:0007669"/>
    <property type="project" value="UniProtKB-KW"/>
</dbReference>
<evidence type="ECO:0000313" key="2">
    <source>
        <dbReference type="EMBL" id="MBE9661891.1"/>
    </source>
</evidence>
<dbReference type="AlphaFoldDB" id="A0A929L278"/>
<dbReference type="Gene3D" id="2.60.40.1120">
    <property type="entry name" value="Carboxypeptidase-like, regulatory domain"/>
    <property type="match status" value="1"/>
</dbReference>
<dbReference type="SUPFAM" id="SSF49464">
    <property type="entry name" value="Carboxypeptidase regulatory domain-like"/>
    <property type="match status" value="1"/>
</dbReference>
<dbReference type="InterPro" id="IPR043741">
    <property type="entry name" value="DUF5686"/>
</dbReference>
<evidence type="ECO:0000313" key="3">
    <source>
        <dbReference type="Proteomes" id="UP000622475"/>
    </source>
</evidence>
<sequence>MDITRYTKNFLLITLLYLLPATLFAQSQTVITGIVTDAKTRQPLPFVTVSFNNSNIGTNTNDQGRYSLKTSQRFMQIKATYVGYKPVVVNIVAGKEQAVSIKMESTSEDLAQVDIKGAKRARYTNKDNPAVELIRQVIDHKEQNKPEAYDFVEYKAYDKLQISFVNVSEKLGDKKLFRKYKFLLDNKDTTLVPGKSLLPVYLNEKLLQTYYRKNPEKKREIQLGEKNVNFGGFLDNEGLNQYIKHIYTDVNIYDNNIMLITNQFLSPISDVAPSFYKFFIQDTVVVNNQKLIELTFTPRNTTDMLFEGKIYITQDGNFAVQKAELVINKNINLNFVKSLKVILDFEQNPDKRYHLSKSETMADFGFNKNRKGGIFGDRMVTFKNYLVNQPRPDTTYTNGNGEVLEEVQNRSEDFWAKNRLDTLTTAESKVYKNIDSLNNMPSFKRAADIATLLFAGYKSFGPVEVGPSNAFYSFNPVEGFRLRLGGRTTTELSKRYYFETFGAYGFRDEKFKYFLSATYSLNDKSIYRFPQNYIRASIQRDTKVPGQNLMFIQEDNFFLSFKRGVNDKYLYNDNYKFNYVHEYRNHFSYALGFNNWTQSPAGSLYFVGNANSTTPNVVNNLTTTEATLNLRYAPGEQFFQGKLYRIPIPTGNPIFTFNYVKGMKGVFNSSYNYNVLDFRVDKHFYQSIFGYSDVSLQANRLFGKVPFPLLTIHQANQSYAYDIESYNLMNFMEFVSDRYVAFKIDQHWQGLFLNKIPLIKLLKLRETTTFKILKGSVSENNNPNIDRSLYQYPVKPDGSPITYALGNAPYIEGSIGLENIFKVIRVDVVKRFSYLDHPDIAPIGIRARVKFDF</sequence>
<organism evidence="2 3">
    <name type="scientific">Mucilaginibacter myungsuensis</name>
    <dbReference type="NCBI Taxonomy" id="649104"/>
    <lineage>
        <taxon>Bacteria</taxon>
        <taxon>Pseudomonadati</taxon>
        <taxon>Bacteroidota</taxon>
        <taxon>Sphingobacteriia</taxon>
        <taxon>Sphingobacteriales</taxon>
        <taxon>Sphingobacteriaceae</taxon>
        <taxon>Mucilaginibacter</taxon>
    </lineage>
</organism>
<protein>
    <submittedName>
        <fullName evidence="2">Carboxypeptidase-like regulatory domain-containing protein</fullName>
    </submittedName>
</protein>
<accession>A0A929L278</accession>
<keyword evidence="3" id="KW-1185">Reference proteome</keyword>
<name>A0A929L278_9SPHI</name>
<dbReference type="InterPro" id="IPR008969">
    <property type="entry name" value="CarboxyPept-like_regulatory"/>
</dbReference>
<comment type="caution">
    <text evidence="2">The sequence shown here is derived from an EMBL/GenBank/DDBJ whole genome shotgun (WGS) entry which is preliminary data.</text>
</comment>
<dbReference type="Pfam" id="PF18939">
    <property type="entry name" value="DUF5686"/>
    <property type="match status" value="1"/>
</dbReference>
<keyword evidence="2" id="KW-0378">Hydrolase</keyword>
<reference evidence="2" key="1">
    <citation type="submission" date="2020-10" db="EMBL/GenBank/DDBJ databases">
        <title>Mucilaginibacter mali sp. nov., isolated from rhizosphere soil of apple orchard.</title>
        <authorList>
            <person name="Lee J.-S."/>
            <person name="Kim H.S."/>
            <person name="Kim J.-S."/>
        </authorList>
    </citation>
    <scope>NUCLEOTIDE SEQUENCE</scope>
    <source>
        <strain evidence="2">KCTC 22746</strain>
    </source>
</reference>
<dbReference type="Proteomes" id="UP000622475">
    <property type="component" value="Unassembled WGS sequence"/>
</dbReference>
<keyword evidence="1" id="KW-0732">Signal</keyword>
<keyword evidence="2" id="KW-0645">Protease</keyword>
<feature type="chain" id="PRO_5037572539" evidence="1">
    <location>
        <begin position="26"/>
        <end position="853"/>
    </location>
</feature>
<feature type="signal peptide" evidence="1">
    <location>
        <begin position="1"/>
        <end position="25"/>
    </location>
</feature>
<dbReference type="EMBL" id="JADFFL010000003">
    <property type="protein sequence ID" value="MBE9661891.1"/>
    <property type="molecule type" value="Genomic_DNA"/>
</dbReference>
<dbReference type="RefSeq" id="WP_194111097.1">
    <property type="nucleotide sequence ID" value="NZ_JADFFL010000003.1"/>
</dbReference>
<proteinExistence type="predicted"/>